<keyword evidence="12 15" id="KW-0472">Membrane</keyword>
<dbReference type="GO" id="GO:0015097">
    <property type="term" value="F:mercury ion transmembrane transporter activity"/>
    <property type="evidence" value="ECO:0007669"/>
    <property type="project" value="InterPro"/>
</dbReference>
<evidence type="ECO:0000256" key="3">
    <source>
        <dbReference type="ARBA" id="ARBA00017053"/>
    </source>
</evidence>
<comment type="similarity">
    <text evidence="2">Belongs to the MerT family.</text>
</comment>
<evidence type="ECO:0000256" key="5">
    <source>
        <dbReference type="ARBA" id="ARBA00022466"/>
    </source>
</evidence>
<keyword evidence="6" id="KW-1003">Cell membrane</keyword>
<dbReference type="KEGG" id="acin:CBP34_11360"/>
<evidence type="ECO:0000256" key="4">
    <source>
        <dbReference type="ARBA" id="ARBA00022448"/>
    </source>
</evidence>
<evidence type="ECO:0000256" key="10">
    <source>
        <dbReference type="ARBA" id="ARBA00022914"/>
    </source>
</evidence>
<keyword evidence="10" id="KW-0476">Mercury</keyword>
<keyword evidence="4" id="KW-0813">Transport</keyword>
<evidence type="ECO:0000256" key="15">
    <source>
        <dbReference type="SAM" id="Phobius"/>
    </source>
</evidence>
<protein>
    <recommendedName>
        <fullName evidence="3">Mercuric transport protein MerT</fullName>
    </recommendedName>
    <alternativeName>
        <fullName evidence="13">Mercury ion transport protein</fullName>
    </alternativeName>
</protein>
<evidence type="ECO:0000256" key="8">
    <source>
        <dbReference type="ARBA" id="ARBA00022692"/>
    </source>
</evidence>
<dbReference type="Pfam" id="PF02411">
    <property type="entry name" value="MerT"/>
    <property type="match status" value="1"/>
</dbReference>
<evidence type="ECO:0000256" key="12">
    <source>
        <dbReference type="ARBA" id="ARBA00023136"/>
    </source>
</evidence>
<comment type="subcellular location">
    <subcellularLocation>
        <location evidence="1">Cell inner membrane</location>
        <topology evidence="1">Multi-pass membrane protein</topology>
    </subcellularLocation>
</comment>
<evidence type="ECO:0000256" key="11">
    <source>
        <dbReference type="ARBA" id="ARBA00022989"/>
    </source>
</evidence>
<evidence type="ECO:0000256" key="1">
    <source>
        <dbReference type="ARBA" id="ARBA00004429"/>
    </source>
</evidence>
<name>A0A240U412_9BURK</name>
<comment type="function">
    <text evidence="14">Involved in mercury resistance. Probably transfers a mercuric ion from the periplasmic Hg(2+)-binding protein MerP to the cytoplasmic mercuric reductase MerA.</text>
</comment>
<dbReference type="InterPro" id="IPR003457">
    <property type="entry name" value="Transprt_MerT"/>
</dbReference>
<evidence type="ECO:0000256" key="6">
    <source>
        <dbReference type="ARBA" id="ARBA00022475"/>
    </source>
</evidence>
<dbReference type="RefSeq" id="WP_041111070.1">
    <property type="nucleotide sequence ID" value="NZ_CP021361.1"/>
</dbReference>
<keyword evidence="9" id="KW-0479">Metal-binding</keyword>
<keyword evidence="11 15" id="KW-1133">Transmembrane helix</keyword>
<feature type="transmembrane region" description="Helical" evidence="15">
    <location>
        <begin position="52"/>
        <end position="70"/>
    </location>
</feature>
<sequence>MPTFNFKNSLVAGTLAAIGASVCCVVPLVLLMMGIGGAWIASLTALEPLRPWFIAVTFLFVGLAFSRLYFQQPACEPGAACAQSSVLKRQRLIFWVVALVLLALLSVPWLAPLFL</sequence>
<evidence type="ECO:0000313" key="17">
    <source>
        <dbReference type="Proteomes" id="UP000194432"/>
    </source>
</evidence>
<keyword evidence="8 15" id="KW-0812">Transmembrane</keyword>
<evidence type="ECO:0000256" key="7">
    <source>
        <dbReference type="ARBA" id="ARBA00022519"/>
    </source>
</evidence>
<dbReference type="EMBL" id="CP021361">
    <property type="protein sequence ID" value="ART52131.1"/>
    <property type="molecule type" value="Genomic_DNA"/>
</dbReference>
<keyword evidence="7" id="KW-0997">Cell inner membrane</keyword>
<feature type="transmembrane region" description="Helical" evidence="15">
    <location>
        <begin position="12"/>
        <end position="40"/>
    </location>
</feature>
<keyword evidence="17" id="KW-1185">Reference proteome</keyword>
<accession>A0A240U412</accession>
<evidence type="ECO:0000256" key="2">
    <source>
        <dbReference type="ARBA" id="ARBA00008224"/>
    </source>
</evidence>
<dbReference type="GO" id="GO:0005886">
    <property type="term" value="C:plasma membrane"/>
    <property type="evidence" value="ECO:0007669"/>
    <property type="project" value="UniProtKB-SubCell"/>
</dbReference>
<proteinExistence type="inferred from homology"/>
<feature type="transmembrane region" description="Helical" evidence="15">
    <location>
        <begin position="91"/>
        <end position="111"/>
    </location>
</feature>
<keyword evidence="5" id="KW-0475">Mercuric resistance</keyword>
<evidence type="ECO:0000256" key="9">
    <source>
        <dbReference type="ARBA" id="ARBA00022723"/>
    </source>
</evidence>
<evidence type="ECO:0000256" key="14">
    <source>
        <dbReference type="ARBA" id="ARBA00045720"/>
    </source>
</evidence>
<evidence type="ECO:0000256" key="13">
    <source>
        <dbReference type="ARBA" id="ARBA00030934"/>
    </source>
</evidence>
<dbReference type="AlphaFoldDB" id="A0A240U412"/>
<dbReference type="Gene3D" id="1.10.287.910">
    <property type="entry name" value="bacterial mercury transporter, merf"/>
    <property type="match status" value="1"/>
</dbReference>
<reference evidence="16 17" key="1">
    <citation type="submission" date="2017-05" db="EMBL/GenBank/DDBJ databases">
        <title>Polyphasic characterization of four soil-derived phenanthrene-degrading Acidovorax strains and proposal of Acidovorax phenanthrenivorans sp. nov.</title>
        <authorList>
            <person name="Singleton D.R."/>
            <person name="Lee J."/>
            <person name="Dickey A.N."/>
            <person name="Stroud A."/>
            <person name="Scholl E.H."/>
            <person name="Wright F.A."/>
            <person name="Aitken M.D."/>
        </authorList>
    </citation>
    <scope>NUCLEOTIDE SEQUENCE [LARGE SCALE GENOMIC DNA]</scope>
    <source>
        <strain evidence="16">NA3</strain>
    </source>
</reference>
<dbReference type="GO" id="GO:0046872">
    <property type="term" value="F:metal ion binding"/>
    <property type="evidence" value="ECO:0007669"/>
    <property type="project" value="UniProtKB-KW"/>
</dbReference>
<evidence type="ECO:0000313" key="16">
    <source>
        <dbReference type="EMBL" id="ART52131.1"/>
    </source>
</evidence>
<organism evidence="16 17">
    <name type="scientific">Acidovorax carolinensis</name>
    <dbReference type="NCBI Taxonomy" id="553814"/>
    <lineage>
        <taxon>Bacteria</taxon>
        <taxon>Pseudomonadati</taxon>
        <taxon>Pseudomonadota</taxon>
        <taxon>Betaproteobacteria</taxon>
        <taxon>Burkholderiales</taxon>
        <taxon>Comamonadaceae</taxon>
        <taxon>Acidovorax</taxon>
    </lineage>
</organism>
<dbReference type="Proteomes" id="UP000194432">
    <property type="component" value="Chromosome 1"/>
</dbReference>
<gene>
    <name evidence="16" type="ORF">CBP34_11360</name>
</gene>